<evidence type="ECO:0000256" key="1">
    <source>
        <dbReference type="ARBA" id="ARBA00006484"/>
    </source>
</evidence>
<dbReference type="InterPro" id="IPR036291">
    <property type="entry name" value="NAD(P)-bd_dom_sf"/>
</dbReference>
<gene>
    <name evidence="4" type="ORF">LRAMOSA10467</name>
</gene>
<sequence length="299" mass="32905">MAKLDIKNHVAVVTGASRGIGKAVSKALVEQGARVVIGDILDKEGLQTVQELNNSRNEKVAAFIHTDVTLYKDVIALFRFAESVFGGVDIAFLNAGKINDADNLFLPLDDDKEAELPNTNFLGIVKSTKVAVLHLAKRGGGVIVNMASTAGFQSCMQQAHYFATKHAVVGWTRSISSMLKEICNVRVNAVCPSWVDTEMHKMYANEEGPNPYKILVQNSPCADIATVVRGVMTLIQDTTMNAQTLLTLPGDVIRIQEPIPPYEESATPEYCAIVDKYHDATISYYKHQLEQAMERYKQM</sequence>
<dbReference type="PANTHER" id="PTHR44229:SF4">
    <property type="entry name" value="15-HYDROXYPROSTAGLANDIN DEHYDROGENASE [NAD(+)]"/>
    <property type="match status" value="1"/>
</dbReference>
<dbReference type="AlphaFoldDB" id="A0A077WQZ5"/>
<comment type="similarity">
    <text evidence="1 3">Belongs to the short-chain dehydrogenases/reductases (SDR) family.</text>
</comment>
<dbReference type="GO" id="GO:0016616">
    <property type="term" value="F:oxidoreductase activity, acting on the CH-OH group of donors, NAD or NADP as acceptor"/>
    <property type="evidence" value="ECO:0007669"/>
    <property type="project" value="TreeGrafter"/>
</dbReference>
<organism evidence="4">
    <name type="scientific">Lichtheimia ramosa</name>
    <dbReference type="NCBI Taxonomy" id="688394"/>
    <lineage>
        <taxon>Eukaryota</taxon>
        <taxon>Fungi</taxon>
        <taxon>Fungi incertae sedis</taxon>
        <taxon>Mucoromycota</taxon>
        <taxon>Mucoromycotina</taxon>
        <taxon>Mucoromycetes</taxon>
        <taxon>Mucorales</taxon>
        <taxon>Lichtheimiaceae</taxon>
        <taxon>Lichtheimia</taxon>
    </lineage>
</organism>
<dbReference type="PANTHER" id="PTHR44229">
    <property type="entry name" value="15-HYDROXYPROSTAGLANDIN DEHYDROGENASE [NAD(+)]"/>
    <property type="match status" value="1"/>
</dbReference>
<dbReference type="SUPFAM" id="SSF51735">
    <property type="entry name" value="NAD(P)-binding Rossmann-fold domains"/>
    <property type="match status" value="1"/>
</dbReference>
<dbReference type="PRINTS" id="PR00080">
    <property type="entry name" value="SDRFAMILY"/>
</dbReference>
<dbReference type="EMBL" id="LK023329">
    <property type="protein sequence ID" value="CDS09107.1"/>
    <property type="molecule type" value="Genomic_DNA"/>
</dbReference>
<dbReference type="Gene3D" id="3.40.50.720">
    <property type="entry name" value="NAD(P)-binding Rossmann-like Domain"/>
    <property type="match status" value="1"/>
</dbReference>
<accession>A0A077WQZ5</accession>
<evidence type="ECO:0000256" key="2">
    <source>
        <dbReference type="ARBA" id="ARBA00023002"/>
    </source>
</evidence>
<dbReference type="GO" id="GO:0005737">
    <property type="term" value="C:cytoplasm"/>
    <property type="evidence" value="ECO:0007669"/>
    <property type="project" value="TreeGrafter"/>
</dbReference>
<name>A0A077WQZ5_9FUNG</name>
<evidence type="ECO:0000256" key="3">
    <source>
        <dbReference type="RuleBase" id="RU000363"/>
    </source>
</evidence>
<reference evidence="4" key="1">
    <citation type="journal article" date="2014" name="Genome Announc.">
        <title>De novo whole-genome sequence and genome annotation of Lichtheimia ramosa.</title>
        <authorList>
            <person name="Linde J."/>
            <person name="Schwartze V."/>
            <person name="Binder U."/>
            <person name="Lass-Florl C."/>
            <person name="Voigt K."/>
            <person name="Horn F."/>
        </authorList>
    </citation>
    <scope>NUCLEOTIDE SEQUENCE</scope>
    <source>
        <strain evidence="4">JMRC FSU:6197</strain>
    </source>
</reference>
<dbReference type="OrthoDB" id="5840532at2759"/>
<evidence type="ECO:0000313" key="4">
    <source>
        <dbReference type="EMBL" id="CDS09107.1"/>
    </source>
</evidence>
<keyword evidence="2" id="KW-0560">Oxidoreductase</keyword>
<protein>
    <submittedName>
        <fullName evidence="4">Uncharacterized protein</fullName>
    </submittedName>
</protein>
<dbReference type="InterPro" id="IPR002347">
    <property type="entry name" value="SDR_fam"/>
</dbReference>
<dbReference type="Pfam" id="PF00106">
    <property type="entry name" value="adh_short"/>
    <property type="match status" value="1"/>
</dbReference>
<proteinExistence type="inferred from homology"/>
<dbReference type="PRINTS" id="PR00081">
    <property type="entry name" value="GDHRDH"/>
</dbReference>